<dbReference type="AlphaFoldDB" id="A0A9K3KH33"/>
<evidence type="ECO:0000256" key="3">
    <source>
        <dbReference type="ARBA" id="ARBA00022737"/>
    </source>
</evidence>
<name>A0A9K3KH33_9STRA</name>
<keyword evidence="5 7" id="KW-0472">Membrane</keyword>
<evidence type="ECO:0000256" key="2">
    <source>
        <dbReference type="ARBA" id="ARBA00022448"/>
    </source>
</evidence>
<dbReference type="Proteomes" id="UP000693970">
    <property type="component" value="Unassembled WGS sequence"/>
</dbReference>
<keyword evidence="4 7" id="KW-1133">Transmembrane helix</keyword>
<dbReference type="GO" id="GO:0016020">
    <property type="term" value="C:membrane"/>
    <property type="evidence" value="ECO:0007669"/>
    <property type="project" value="UniProtKB-UniRule"/>
</dbReference>
<comment type="caution">
    <text evidence="8">The sequence shown here is derived from an EMBL/GenBank/DDBJ whole genome shotgun (WGS) entry which is preliminary data.</text>
</comment>
<feature type="transmembrane region" description="Helical" evidence="7">
    <location>
        <begin position="195"/>
        <end position="216"/>
    </location>
</feature>
<keyword evidence="2 6" id="KW-0813">Transport</keyword>
<sequence>MPLFHQEGWINEERTRTQNEGKCTTVPLHRFRLCRTFTAAILFLLSGACASSTTLLPQSRRRSPRIATTKPVVRTFQPKTPSLEPPKLESAWVSGIKNSLASALAAGCSKLILAPFDTIKTLQQHSITAGSSPMSLMQAAEVIMKRPRGFLEFYAGIGVAVVGSMPSVGLYFGIYSFCKKTFQQWDPDHYQERRTFYIALSAAIGNTIASASRVPYEVIKQKLQMKVYSSMADAINDLSWATLFPTGGIASQMLRDIPYAVVTLLAYEHLKSVWKVRAEKAYPQVSVRAWDLLVGGLAGGVGSWVTNPMDVMKTRLQMDSGGNVYGGSIVSCAEKTWEEGGPAAFLRGSVPRLLHKVPANAFFFLFYEFFRSVLRVQDDAKSKS</sequence>
<reference evidence="8" key="2">
    <citation type="submission" date="2021-04" db="EMBL/GenBank/DDBJ databases">
        <authorList>
            <person name="Podell S."/>
        </authorList>
    </citation>
    <scope>NUCLEOTIDE SEQUENCE</scope>
    <source>
        <strain evidence="8">Hildebrandi</strain>
    </source>
</reference>
<proteinExistence type="inferred from homology"/>
<feature type="repeat" description="Solcar" evidence="5">
    <location>
        <begin position="286"/>
        <end position="373"/>
    </location>
</feature>
<gene>
    <name evidence="8" type="ORF">IV203_021196</name>
</gene>
<protein>
    <submittedName>
        <fullName evidence="8">Mitochondrial carrier protein</fullName>
    </submittedName>
</protein>
<feature type="transmembrane region" description="Helical" evidence="7">
    <location>
        <begin position="153"/>
        <end position="175"/>
    </location>
</feature>
<keyword evidence="3" id="KW-0677">Repeat</keyword>
<dbReference type="InterPro" id="IPR018108">
    <property type="entry name" value="MCP_transmembrane"/>
</dbReference>
<comment type="similarity">
    <text evidence="1 6">Belongs to the mitochondrial carrier (TC 2.A.29) family.</text>
</comment>
<evidence type="ECO:0000313" key="9">
    <source>
        <dbReference type="Proteomes" id="UP000693970"/>
    </source>
</evidence>
<evidence type="ECO:0000256" key="1">
    <source>
        <dbReference type="ARBA" id="ARBA00006375"/>
    </source>
</evidence>
<keyword evidence="5 6" id="KW-0812">Transmembrane</keyword>
<organism evidence="8 9">
    <name type="scientific">Nitzschia inconspicua</name>
    <dbReference type="NCBI Taxonomy" id="303405"/>
    <lineage>
        <taxon>Eukaryota</taxon>
        <taxon>Sar</taxon>
        <taxon>Stramenopiles</taxon>
        <taxon>Ochrophyta</taxon>
        <taxon>Bacillariophyta</taxon>
        <taxon>Bacillariophyceae</taxon>
        <taxon>Bacillariophycidae</taxon>
        <taxon>Bacillariales</taxon>
        <taxon>Bacillariaceae</taxon>
        <taxon>Nitzschia</taxon>
    </lineage>
</organism>
<dbReference type="PROSITE" id="PS50920">
    <property type="entry name" value="SOLCAR"/>
    <property type="match status" value="2"/>
</dbReference>
<dbReference type="EMBL" id="JAGRRH010000024">
    <property type="protein sequence ID" value="KAG7343251.1"/>
    <property type="molecule type" value="Genomic_DNA"/>
</dbReference>
<dbReference type="PANTHER" id="PTHR45667">
    <property type="entry name" value="S-ADENOSYLMETHIONINE MITOCHONDRIAL CARRIER PROTEIN"/>
    <property type="match status" value="1"/>
</dbReference>
<reference evidence="8" key="1">
    <citation type="journal article" date="2021" name="Sci. Rep.">
        <title>Diploid genomic architecture of Nitzschia inconspicua, an elite biomass production diatom.</title>
        <authorList>
            <person name="Oliver A."/>
            <person name="Podell S."/>
            <person name="Pinowska A."/>
            <person name="Traller J.C."/>
            <person name="Smith S.R."/>
            <person name="McClure R."/>
            <person name="Beliaev A."/>
            <person name="Bohutskyi P."/>
            <person name="Hill E.A."/>
            <person name="Rabines A."/>
            <person name="Zheng H."/>
            <person name="Allen L.Z."/>
            <person name="Kuo A."/>
            <person name="Grigoriev I.V."/>
            <person name="Allen A.E."/>
            <person name="Hazlebeck D."/>
            <person name="Allen E.E."/>
        </authorList>
    </citation>
    <scope>NUCLEOTIDE SEQUENCE</scope>
    <source>
        <strain evidence="8">Hildebrandi</strain>
    </source>
</reference>
<evidence type="ECO:0000256" key="5">
    <source>
        <dbReference type="PROSITE-ProRule" id="PRU00282"/>
    </source>
</evidence>
<accession>A0A9K3KH33</accession>
<keyword evidence="9" id="KW-1185">Reference proteome</keyword>
<feature type="repeat" description="Solcar" evidence="5">
    <location>
        <begin position="93"/>
        <end position="181"/>
    </location>
</feature>
<dbReference type="Pfam" id="PF00153">
    <property type="entry name" value="Mito_carr"/>
    <property type="match status" value="2"/>
</dbReference>
<evidence type="ECO:0000256" key="7">
    <source>
        <dbReference type="SAM" id="Phobius"/>
    </source>
</evidence>
<evidence type="ECO:0000256" key="4">
    <source>
        <dbReference type="ARBA" id="ARBA00022989"/>
    </source>
</evidence>
<evidence type="ECO:0000313" key="8">
    <source>
        <dbReference type="EMBL" id="KAG7343251.1"/>
    </source>
</evidence>
<evidence type="ECO:0000256" key="6">
    <source>
        <dbReference type="RuleBase" id="RU000488"/>
    </source>
</evidence>
<dbReference type="OrthoDB" id="448427at2759"/>